<comment type="similarity">
    <text evidence="1">Belongs to the N(4)/N(6)-methyltransferase family.</text>
</comment>
<sequence length="180" mass="20871">MINDSNESLVNVYRVIRDTPEELVGLLAGIQGEYHTLEERTERRDYFMEKRRVFNEEHPDDITRAALFIFFMRTCYNGIYSVNRKGRLSVTFGTGSRARILEEELIRCNHKLLQDVIILDGDYRQTEKYAGEKSFFYFDPPYKPVNEAGTCTSYMPDDFDDDCQIELAGFCKDLGGKGSK</sequence>
<dbReference type="GO" id="GO:0006298">
    <property type="term" value="P:mismatch repair"/>
    <property type="evidence" value="ECO:0007669"/>
    <property type="project" value="TreeGrafter"/>
</dbReference>
<dbReference type="GO" id="GO:0043565">
    <property type="term" value="F:sequence-specific DNA binding"/>
    <property type="evidence" value="ECO:0007669"/>
    <property type="project" value="TreeGrafter"/>
</dbReference>
<dbReference type="InterPro" id="IPR029063">
    <property type="entry name" value="SAM-dependent_MTases_sf"/>
</dbReference>
<protein>
    <recommendedName>
        <fullName evidence="2">site-specific DNA-methyltransferase (adenine-specific)</fullName>
        <ecNumber evidence="2">2.1.1.72</ecNumber>
    </recommendedName>
</protein>
<gene>
    <name evidence="7" type="primary">dpnM_1</name>
    <name evidence="7" type="ORF">ERS852558_03246</name>
</gene>
<accession>A0A174WE84</accession>
<keyword evidence="4 7" id="KW-0808">Transferase</keyword>
<dbReference type="Gene3D" id="1.10.1020.10">
    <property type="entry name" value="Adenine-specific Methyltransferase, Domain 2"/>
    <property type="match status" value="1"/>
</dbReference>
<dbReference type="RefSeq" id="WP_005805263.1">
    <property type="nucleotide sequence ID" value="NZ_JBBNOE010000021.1"/>
</dbReference>
<dbReference type="InterPro" id="IPR023095">
    <property type="entry name" value="Ade_MeTrfase_dom_2"/>
</dbReference>
<dbReference type="GO" id="GO:0032259">
    <property type="term" value="P:methylation"/>
    <property type="evidence" value="ECO:0007669"/>
    <property type="project" value="UniProtKB-KW"/>
</dbReference>
<comment type="catalytic activity">
    <reaction evidence="6">
        <text>a 2'-deoxyadenosine in DNA + S-adenosyl-L-methionine = an N(6)-methyl-2'-deoxyadenosine in DNA + S-adenosyl-L-homocysteine + H(+)</text>
        <dbReference type="Rhea" id="RHEA:15197"/>
        <dbReference type="Rhea" id="RHEA-COMP:12418"/>
        <dbReference type="Rhea" id="RHEA-COMP:12419"/>
        <dbReference type="ChEBI" id="CHEBI:15378"/>
        <dbReference type="ChEBI" id="CHEBI:57856"/>
        <dbReference type="ChEBI" id="CHEBI:59789"/>
        <dbReference type="ChEBI" id="CHEBI:90615"/>
        <dbReference type="ChEBI" id="CHEBI:90616"/>
        <dbReference type="EC" id="2.1.1.72"/>
    </reaction>
</comment>
<proteinExistence type="inferred from homology"/>
<name>A0A174WE84_9BACE</name>
<keyword evidence="5" id="KW-0949">S-adenosyl-L-methionine</keyword>
<dbReference type="GO" id="GO:1904047">
    <property type="term" value="F:S-adenosyl-L-methionine binding"/>
    <property type="evidence" value="ECO:0007669"/>
    <property type="project" value="TreeGrafter"/>
</dbReference>
<dbReference type="NCBIfam" id="TIGR00571">
    <property type="entry name" value="dam"/>
    <property type="match status" value="1"/>
</dbReference>
<dbReference type="Proteomes" id="UP000095725">
    <property type="component" value="Unassembled WGS sequence"/>
</dbReference>
<dbReference type="GO" id="GO:0009307">
    <property type="term" value="P:DNA restriction-modification system"/>
    <property type="evidence" value="ECO:0007669"/>
    <property type="project" value="InterPro"/>
</dbReference>
<reference evidence="7 8" key="1">
    <citation type="submission" date="2015-09" db="EMBL/GenBank/DDBJ databases">
        <authorList>
            <consortium name="Pathogen Informatics"/>
        </authorList>
    </citation>
    <scope>NUCLEOTIDE SEQUENCE [LARGE SCALE GENOMIC DNA]</scope>
    <source>
        <strain evidence="7 8">2789STDY5834946</strain>
    </source>
</reference>
<dbReference type="EMBL" id="CZBL01000014">
    <property type="protein sequence ID" value="CUQ42727.1"/>
    <property type="molecule type" value="Genomic_DNA"/>
</dbReference>
<dbReference type="EC" id="2.1.1.72" evidence="2"/>
<evidence type="ECO:0000313" key="7">
    <source>
        <dbReference type="EMBL" id="CUQ42727.1"/>
    </source>
</evidence>
<dbReference type="InterPro" id="IPR012327">
    <property type="entry name" value="MeTrfase_D12"/>
</dbReference>
<evidence type="ECO:0000256" key="5">
    <source>
        <dbReference type="ARBA" id="ARBA00022691"/>
    </source>
</evidence>
<dbReference type="Pfam" id="PF02086">
    <property type="entry name" value="MethyltransfD12"/>
    <property type="match status" value="1"/>
</dbReference>
<evidence type="ECO:0000256" key="3">
    <source>
        <dbReference type="ARBA" id="ARBA00022603"/>
    </source>
</evidence>
<keyword evidence="3 7" id="KW-0489">Methyltransferase</keyword>
<dbReference type="GO" id="GO:0009007">
    <property type="term" value="F:site-specific DNA-methyltransferase (adenine-specific) activity"/>
    <property type="evidence" value="ECO:0007669"/>
    <property type="project" value="UniProtKB-EC"/>
</dbReference>
<dbReference type="AlphaFoldDB" id="A0A174WE84"/>
<organism evidence="7 8">
    <name type="scientific">Bacteroides caccae</name>
    <dbReference type="NCBI Taxonomy" id="47678"/>
    <lineage>
        <taxon>Bacteria</taxon>
        <taxon>Pseudomonadati</taxon>
        <taxon>Bacteroidota</taxon>
        <taxon>Bacteroidia</taxon>
        <taxon>Bacteroidales</taxon>
        <taxon>Bacteroidaceae</taxon>
        <taxon>Bacteroides</taxon>
    </lineage>
</organism>
<evidence type="ECO:0000256" key="4">
    <source>
        <dbReference type="ARBA" id="ARBA00022679"/>
    </source>
</evidence>
<evidence type="ECO:0000256" key="6">
    <source>
        <dbReference type="ARBA" id="ARBA00047942"/>
    </source>
</evidence>
<evidence type="ECO:0000256" key="2">
    <source>
        <dbReference type="ARBA" id="ARBA00011900"/>
    </source>
</evidence>
<evidence type="ECO:0000256" key="1">
    <source>
        <dbReference type="ARBA" id="ARBA00006594"/>
    </source>
</evidence>
<dbReference type="SUPFAM" id="SSF53335">
    <property type="entry name" value="S-adenosyl-L-methionine-dependent methyltransferases"/>
    <property type="match status" value="1"/>
</dbReference>
<dbReference type="PANTHER" id="PTHR30481:SF3">
    <property type="entry name" value="DNA ADENINE METHYLASE"/>
    <property type="match status" value="1"/>
</dbReference>
<evidence type="ECO:0000313" key="8">
    <source>
        <dbReference type="Proteomes" id="UP000095725"/>
    </source>
</evidence>
<dbReference type="PANTHER" id="PTHR30481">
    <property type="entry name" value="DNA ADENINE METHYLASE"/>
    <property type="match status" value="1"/>
</dbReference>